<keyword evidence="3" id="KW-1185">Reference proteome</keyword>
<feature type="domain" description="Amidohydrolase 3" evidence="1">
    <location>
        <begin position="43"/>
        <end position="520"/>
    </location>
</feature>
<evidence type="ECO:0000313" key="3">
    <source>
        <dbReference type="Proteomes" id="UP000616547"/>
    </source>
</evidence>
<evidence type="ECO:0000313" key="2">
    <source>
        <dbReference type="EMBL" id="GHW01569.1"/>
    </source>
</evidence>
<dbReference type="InterPro" id="IPR011059">
    <property type="entry name" value="Metal-dep_hydrolase_composite"/>
</dbReference>
<proteinExistence type="predicted"/>
<dbReference type="InterPro" id="IPR033932">
    <property type="entry name" value="YtcJ-like"/>
</dbReference>
<organism evidence="2 3">
    <name type="scientific">Lactobacillus nasalidis</name>
    <dbReference type="NCBI Taxonomy" id="2797258"/>
    <lineage>
        <taxon>Bacteria</taxon>
        <taxon>Bacillati</taxon>
        <taxon>Bacillota</taxon>
        <taxon>Bacilli</taxon>
        <taxon>Lactobacillales</taxon>
        <taxon>Lactobacillaceae</taxon>
        <taxon>Lactobacillus</taxon>
    </lineage>
</organism>
<dbReference type="EMBL" id="BOCI01000325">
    <property type="protein sequence ID" value="GHW01569.1"/>
    <property type="molecule type" value="Genomic_DNA"/>
</dbReference>
<dbReference type="Pfam" id="PF07969">
    <property type="entry name" value="Amidohydro_3"/>
    <property type="match status" value="1"/>
</dbReference>
<dbReference type="InterPro" id="IPR032466">
    <property type="entry name" value="Metal_Hydrolase"/>
</dbReference>
<evidence type="ECO:0000259" key="1">
    <source>
        <dbReference type="Pfam" id="PF07969"/>
    </source>
</evidence>
<dbReference type="InterPro" id="IPR013108">
    <property type="entry name" value="Amidohydro_3"/>
</dbReference>
<dbReference type="CDD" id="cd01300">
    <property type="entry name" value="YtcJ_like"/>
    <property type="match status" value="1"/>
</dbReference>
<reference evidence="3" key="1">
    <citation type="submission" date="2021-01" db="EMBL/GenBank/DDBJ databases">
        <title>Draft genome sequence of Nasalis larvatus strain YZ03.</title>
        <authorList>
            <person name="Suzuki-Hashido N."/>
            <person name="Tsuchida S."/>
            <person name="Hayakawa T."/>
        </authorList>
    </citation>
    <scope>NUCLEOTIDE SEQUENCE [LARGE SCALE GENOMIC DNA]</scope>
    <source>
        <strain evidence="3">YZ03</strain>
    </source>
</reference>
<gene>
    <name evidence="2" type="ORF">lacNasYZ03_12560</name>
</gene>
<name>A0ABQ3W903_9LACO</name>
<accession>A0ABQ3W903</accession>
<comment type="caution">
    <text evidence="2">The sequence shown here is derived from an EMBL/GenBank/DDBJ whole genome shotgun (WGS) entry which is preliminary data.</text>
</comment>
<dbReference type="Gene3D" id="3.20.20.140">
    <property type="entry name" value="Metal-dependent hydrolases"/>
    <property type="match status" value="1"/>
</dbReference>
<dbReference type="Proteomes" id="UP000616547">
    <property type="component" value="Unassembled WGS sequence"/>
</dbReference>
<dbReference type="PANTHER" id="PTHR22642:SF2">
    <property type="entry name" value="PROTEIN LONG AFTER FAR-RED 3"/>
    <property type="match status" value="1"/>
</dbReference>
<dbReference type="Gene3D" id="3.10.310.70">
    <property type="match status" value="1"/>
</dbReference>
<sequence>MKQMKRRTFINGKIFTGTSENDFVDSLVVEDGKIVSAGGDPGEIVDLKGQTVLPGLIDNHTHPKYIADALHGAACTPPLVNSISELQEALRQTPEYGQGPNVWIEGWGFDESKLAEHRSPTRDDLDQVSTTQPIFLYRSDCHSSVGNSRALELAGIDEHTPDPAGGKIERDASGRPTGFMREVAASQLLIRAKSALSYENDVANLVKSSDHYLANGLVAIGEMMGRLHPYASLSLYQDAYKAGFKPKSAIYYVADELSGPLEIAKGDRLRVAGLKVFMDGSISGETALMKEPFPSGKKGVSLTSAARLEEIIAYARENGLQVAVHAMGDAAIQRVIDVCRDLDPWLAGQPSVRIEHASLLSDQMIKELKAAKIGLAVSTQPIFFFAEEESYQQFLAADQLRLAYRIKSLEEGGVLFSLSSDAPCTPWAEPDSPFYGIYAAVTRRTASGGFINEDEGISVPQAVLAYTRDAAKMGGFVNNGTLTPGKDADFVILDRDIFAQKAADLAQVKAASTWIGGEKVWSREAAK</sequence>
<dbReference type="SUPFAM" id="SSF51556">
    <property type="entry name" value="Metallo-dependent hydrolases"/>
    <property type="match status" value="1"/>
</dbReference>
<dbReference type="SUPFAM" id="SSF51338">
    <property type="entry name" value="Composite domain of metallo-dependent hydrolases"/>
    <property type="match status" value="1"/>
</dbReference>
<dbReference type="Gene3D" id="2.30.40.10">
    <property type="entry name" value="Urease, subunit C, domain 1"/>
    <property type="match status" value="1"/>
</dbReference>
<protein>
    <submittedName>
        <fullName evidence="2">Amidohydrolase</fullName>
    </submittedName>
</protein>
<dbReference type="PANTHER" id="PTHR22642">
    <property type="entry name" value="IMIDAZOLONEPROPIONASE"/>
    <property type="match status" value="1"/>
</dbReference>